<comment type="subcellular location">
    <subcellularLocation>
        <location evidence="1 7">Cell membrane</location>
        <topology evidence="1 7">Multi-pass membrane protein</topology>
    </subcellularLocation>
</comment>
<feature type="transmembrane region" description="Helical" evidence="7">
    <location>
        <begin position="152"/>
        <end position="175"/>
    </location>
</feature>
<keyword evidence="6 7" id="KW-0472">Membrane</keyword>
<feature type="transmembrane region" description="Helical" evidence="7">
    <location>
        <begin position="51"/>
        <end position="71"/>
    </location>
</feature>
<organism evidence="9">
    <name type="scientific">uncultured Solirubrobacteraceae bacterium</name>
    <dbReference type="NCBI Taxonomy" id="1162706"/>
    <lineage>
        <taxon>Bacteria</taxon>
        <taxon>Bacillati</taxon>
        <taxon>Actinomycetota</taxon>
        <taxon>Thermoleophilia</taxon>
        <taxon>Solirubrobacterales</taxon>
        <taxon>Solirubrobacteraceae</taxon>
        <taxon>environmental samples</taxon>
    </lineage>
</organism>
<dbReference type="Pfam" id="PF09335">
    <property type="entry name" value="VTT_dom"/>
    <property type="match status" value="1"/>
</dbReference>
<name>A0A6J4SPM6_9ACTN</name>
<dbReference type="GO" id="GO:0005886">
    <property type="term" value="C:plasma membrane"/>
    <property type="evidence" value="ECO:0007669"/>
    <property type="project" value="UniProtKB-SubCell"/>
</dbReference>
<dbReference type="AlphaFoldDB" id="A0A6J4SPM6"/>
<keyword evidence="4 7" id="KW-0812">Transmembrane</keyword>
<evidence type="ECO:0000256" key="3">
    <source>
        <dbReference type="ARBA" id="ARBA00022475"/>
    </source>
</evidence>
<protein>
    <recommendedName>
        <fullName evidence="7">TVP38/TMEM64 family membrane protein</fullName>
    </recommendedName>
</protein>
<feature type="transmembrane region" description="Helical" evidence="7">
    <location>
        <begin position="195"/>
        <end position="215"/>
    </location>
</feature>
<feature type="transmembrane region" description="Helical" evidence="7">
    <location>
        <begin position="83"/>
        <end position="107"/>
    </location>
</feature>
<reference evidence="9" key="1">
    <citation type="submission" date="2020-02" db="EMBL/GenBank/DDBJ databases">
        <authorList>
            <person name="Meier V. D."/>
        </authorList>
    </citation>
    <scope>NUCLEOTIDE SEQUENCE</scope>
    <source>
        <strain evidence="9">AVDCRST_MAG30</strain>
    </source>
</reference>
<dbReference type="PANTHER" id="PTHR12677:SF59">
    <property type="entry name" value="GOLGI APPARATUS MEMBRANE PROTEIN TVP38-RELATED"/>
    <property type="match status" value="1"/>
</dbReference>
<evidence type="ECO:0000256" key="7">
    <source>
        <dbReference type="RuleBase" id="RU366058"/>
    </source>
</evidence>
<feature type="domain" description="VTT" evidence="8">
    <location>
        <begin position="71"/>
        <end position="186"/>
    </location>
</feature>
<proteinExistence type="inferred from homology"/>
<evidence type="ECO:0000256" key="2">
    <source>
        <dbReference type="ARBA" id="ARBA00008640"/>
    </source>
</evidence>
<gene>
    <name evidence="9" type="ORF">AVDCRST_MAG30-1828</name>
</gene>
<evidence type="ECO:0000313" key="9">
    <source>
        <dbReference type="EMBL" id="CAA9499559.1"/>
    </source>
</evidence>
<comment type="caution">
    <text evidence="7">Lacks conserved residue(s) required for the propagation of feature annotation.</text>
</comment>
<sequence length="231" mass="23542">MQKPRSTPAAERRAARLRLAAVALSVAVAFALVLLLIGRDADDVRRAVDAFGAWAPAAFVVLAVVLTCAFFPFPVVAAASGVLFGVAGGTALSIAGGTLGALAAFGIARRFGAAPVAALAGERLRRLIEAVSRRGFVAVLYLRIFPGVPRDLSNYLCGLTTIGVAPYAAATLLGISPRAYAYTALGGSLGDLGNTQSIVAVGLLVAMGLLGLVLVRRDVRGGGAARAQLDD</sequence>
<dbReference type="InterPro" id="IPR015414">
    <property type="entry name" value="TMEM64"/>
</dbReference>
<evidence type="ECO:0000256" key="6">
    <source>
        <dbReference type="ARBA" id="ARBA00023136"/>
    </source>
</evidence>
<dbReference type="InterPro" id="IPR032816">
    <property type="entry name" value="VTT_dom"/>
</dbReference>
<dbReference type="PANTHER" id="PTHR12677">
    <property type="entry name" value="GOLGI APPARATUS MEMBRANE PROTEIN TVP38-RELATED"/>
    <property type="match status" value="1"/>
</dbReference>
<evidence type="ECO:0000256" key="1">
    <source>
        <dbReference type="ARBA" id="ARBA00004651"/>
    </source>
</evidence>
<evidence type="ECO:0000256" key="4">
    <source>
        <dbReference type="ARBA" id="ARBA00022692"/>
    </source>
</evidence>
<keyword evidence="5 7" id="KW-1133">Transmembrane helix</keyword>
<evidence type="ECO:0000259" key="8">
    <source>
        <dbReference type="Pfam" id="PF09335"/>
    </source>
</evidence>
<accession>A0A6J4SPM6</accession>
<comment type="similarity">
    <text evidence="2 7">Belongs to the TVP38/TMEM64 family.</text>
</comment>
<keyword evidence="3 7" id="KW-1003">Cell membrane</keyword>
<evidence type="ECO:0000256" key="5">
    <source>
        <dbReference type="ARBA" id="ARBA00022989"/>
    </source>
</evidence>
<dbReference type="EMBL" id="CADCVS010000244">
    <property type="protein sequence ID" value="CAA9499559.1"/>
    <property type="molecule type" value="Genomic_DNA"/>
</dbReference>